<dbReference type="EMBL" id="MSCM01000002">
    <property type="protein sequence ID" value="PQJ76499.1"/>
    <property type="molecule type" value="Genomic_DNA"/>
</dbReference>
<proteinExistence type="predicted"/>
<evidence type="ECO:0000313" key="2">
    <source>
        <dbReference type="Proteomes" id="UP000239068"/>
    </source>
</evidence>
<dbReference type="Proteomes" id="UP000239068">
    <property type="component" value="Unassembled WGS sequence"/>
</dbReference>
<name>A0A2S7WFU8_9FLAO</name>
<comment type="caution">
    <text evidence="1">The sequence shown here is derived from an EMBL/GenBank/DDBJ whole genome shotgun (WGS) entry which is preliminary data.</text>
</comment>
<gene>
    <name evidence="1" type="ORF">BTO16_11375</name>
</gene>
<accession>A0A2S7WFU8</accession>
<protein>
    <submittedName>
        <fullName evidence="1">Uncharacterized protein</fullName>
    </submittedName>
</protein>
<sequence length="83" mass="9384">MSIKEIIIEKVNSINNPEILDSILSLISTESEMDQMYQFSMSEKQLVEEGIKDADNGNIYNQQESSNIISKWLQEKSSGLTGQ</sequence>
<dbReference type="RefSeq" id="WP_105021808.1">
    <property type="nucleotide sequence ID" value="NZ_MSCM01000002.1"/>
</dbReference>
<dbReference type="OrthoDB" id="1448954at2"/>
<organism evidence="1 2">
    <name type="scientific">Polaribacter glomeratus</name>
    <dbReference type="NCBI Taxonomy" id="102"/>
    <lineage>
        <taxon>Bacteria</taxon>
        <taxon>Pseudomonadati</taxon>
        <taxon>Bacteroidota</taxon>
        <taxon>Flavobacteriia</taxon>
        <taxon>Flavobacteriales</taxon>
        <taxon>Flavobacteriaceae</taxon>
    </lineage>
</organism>
<keyword evidence="2" id="KW-1185">Reference proteome</keyword>
<evidence type="ECO:0000313" key="1">
    <source>
        <dbReference type="EMBL" id="PQJ76499.1"/>
    </source>
</evidence>
<dbReference type="AlphaFoldDB" id="A0A2S7WFU8"/>
<reference evidence="1 2" key="1">
    <citation type="submission" date="2016-12" db="EMBL/GenBank/DDBJ databases">
        <title>Trade-off between light-utilization and light-protection in marine flavobacteria.</title>
        <authorList>
            <person name="Kumagai Y."/>
            <person name="Yoshizawa S."/>
            <person name="Kogure K."/>
            <person name="Iwasaki W."/>
        </authorList>
    </citation>
    <scope>NUCLEOTIDE SEQUENCE [LARGE SCALE GENOMIC DNA]</scope>
    <source>
        <strain evidence="1 2">ATCC 43844</strain>
    </source>
</reference>